<dbReference type="GO" id="GO:0008270">
    <property type="term" value="F:zinc ion binding"/>
    <property type="evidence" value="ECO:0007669"/>
    <property type="project" value="UniProtKB-KW"/>
</dbReference>
<dbReference type="SMART" id="SM01014">
    <property type="entry name" value="ARID"/>
    <property type="match status" value="1"/>
</dbReference>
<keyword evidence="13" id="KW-1185">Reference proteome</keyword>
<gene>
    <name evidence="12" type="ORF">OLEA9_A025881</name>
</gene>
<dbReference type="CDD" id="cd16100">
    <property type="entry name" value="ARID"/>
    <property type="match status" value="1"/>
</dbReference>
<dbReference type="PANTHER" id="PTHR10694">
    <property type="entry name" value="LYSINE-SPECIFIC DEMETHYLASE"/>
    <property type="match status" value="1"/>
</dbReference>
<dbReference type="InterPro" id="IPR003347">
    <property type="entry name" value="JmjC_dom"/>
</dbReference>
<proteinExistence type="predicted"/>
<dbReference type="Pfam" id="PF02375">
    <property type="entry name" value="JmjN"/>
    <property type="match status" value="1"/>
</dbReference>
<dbReference type="GO" id="GO:0005634">
    <property type="term" value="C:nucleus"/>
    <property type="evidence" value="ECO:0007669"/>
    <property type="project" value="UniProtKB-SubCell"/>
</dbReference>
<dbReference type="Gene3D" id="2.60.120.650">
    <property type="entry name" value="Cupin"/>
    <property type="match status" value="2"/>
</dbReference>
<keyword evidence="3" id="KW-0677">Repeat</keyword>
<dbReference type="InterPro" id="IPR004198">
    <property type="entry name" value="Znf_C5HC2"/>
</dbReference>
<accession>A0A8S0TD29</accession>
<keyword evidence="2" id="KW-0479">Metal-binding</keyword>
<feature type="domain" description="JmjC" evidence="11">
    <location>
        <begin position="387"/>
        <end position="553"/>
    </location>
</feature>
<dbReference type="Pfam" id="PF02373">
    <property type="entry name" value="JmjC"/>
    <property type="match status" value="1"/>
</dbReference>
<feature type="domain" description="PHD-type" evidence="8">
    <location>
        <begin position="247"/>
        <end position="297"/>
    </location>
</feature>
<dbReference type="Proteomes" id="UP000594638">
    <property type="component" value="Unassembled WGS sequence"/>
</dbReference>
<dbReference type="InterPro" id="IPR001606">
    <property type="entry name" value="ARID_dom"/>
</dbReference>
<dbReference type="Pfam" id="PF02928">
    <property type="entry name" value="zf-C5HC2"/>
    <property type="match status" value="1"/>
</dbReference>
<dbReference type="EMBL" id="CACTIH010005887">
    <property type="protein sequence ID" value="CAA3002871.1"/>
    <property type="molecule type" value="Genomic_DNA"/>
</dbReference>
<dbReference type="Gramene" id="OE9A025881T1">
    <property type="protein sequence ID" value="OE9A025881C1"/>
    <property type="gene ID" value="OE9A025881"/>
</dbReference>
<dbReference type="PROSITE" id="PS51011">
    <property type="entry name" value="ARID"/>
    <property type="match status" value="1"/>
</dbReference>
<comment type="subcellular location">
    <subcellularLocation>
        <location evidence="1">Nucleus</location>
    </subcellularLocation>
</comment>
<dbReference type="Pfam" id="PF00628">
    <property type="entry name" value="PHD"/>
    <property type="match status" value="2"/>
</dbReference>
<dbReference type="InterPro" id="IPR013637">
    <property type="entry name" value="Lys_sp_deMease-like_dom"/>
</dbReference>
<evidence type="ECO:0000313" key="12">
    <source>
        <dbReference type="EMBL" id="CAA3002871.1"/>
    </source>
</evidence>
<dbReference type="FunFam" id="2.60.120.650:FF:000078">
    <property type="entry name" value="Predicted protein"/>
    <property type="match status" value="1"/>
</dbReference>
<keyword evidence="6" id="KW-0539">Nucleus</keyword>
<sequence>MGKGRPRKVEKGVVGGNSSGGLSSGCGSVNIPAGPAFYPTEEEFKDPLEYIEKIRPGAEPYGICKIVPPKSWKPPFALDLDLFTFPTKTQAIHQLQARSASCDSKTFVLEYNRFLEQHCGKKAKKRFVFEGEELDLCKLFNAVKRFGGYDRVVKGKKWGEVFRFVQPQRKITECAKHVLCQLYLEHLYDYEEYLCRLNRERKKGCKRGVSGCKKSEPEVEVSGCKRRRKNKAGERVEQCKLEEEEPTQICERCRSGLHEEVMLLCDRCNKGWHIYCLSPPLKRVPPGNWYCFECLNPEKDTFGFVPGKQFSLEAFKRMADRVKKKWFGSASISRVQLEKMFWEIVEGSVGELEVMYGSDLDTSVYGSGFPRVTDQRPSSVEDDIWDEYCSTPWNLNNLPRLQGSMLRAVHQNIAGVMVPWLYIGMLFSSFCWHFEDLCFYSMNYLHWGEPKCWYSVPGNDACAFEKVMQDSLPDLFDAQPDLLFQLVTMLNPSVLLAKRVPVYSIIQEPGNFVITFPRSYHGGFNFGLNCAEAVNFAPADWLPHGGFGSELYRRYHKAAVLSHDELLCVVGKGEFDSRVSTYLKKELVRIHNKEKTWREKLWRNGIIRSSPMSPREQPEYVGTEEDPTCVICQQSLYLSAVACNCRPPASVCLEHWDRLCECKPNKLCLFYRHTLKELNDLVLRTDKTNSEETSGDSQSVLCWEKTVTLAKKAKGGHVTHLQLAEEWLLRSHEVLKNSYDKDAYASALKEAEQFLWAGSEMDHVRDMAKNIIEAQNWVEAVRDCLSKVKLWSCNRNHDTERVRMEHVKELLKLGNVPCNEPSHLQLKEYHQEASKLIEEINSALSVSSEISVAGWEVLYSKALDSPIYVDESEKLGRKLSAVKVWVDSVRNCISEKSPGAVEVDLIYKLEAEILELKLQLPEAGLLSDLTRQAKSCWSQCNEMLKDSISLKNVDLFLKEWDGFTVNIQELNLLKQYYSDAISWVSRVNHVLVNVHEREDQENVVDELTQIHRDGLSMKIQADELPCVEIELKKACCRVKALKALDCGMSMDFIQQLIMEANALQIEKEKLFVDISRRHAVALQWEEKAKHALASKAQMSEFEDILRVSEDICIILPSLIHVKDAVSTAKAWLDKLKPFLSHDLPIISASNSLLKVEALKNLVAESKLLKVYLDECSVAEEVLKKCIEWEQDASSLLQDAENLWKIDSIGDGNTSCLIPRFQKCLLSLEPTMEAGFSFGLELNMIPKLQDARFTLQWCIKTLSFSAVVPTCEEVEMTLEDAPKLPATFKSCALWGKLIGGIRWLWKALQVLAPHNCGQFELISAEEVVLLYEKICVPFPIIVDQLQNSIHKHNLWLEQVHLFFGLGSEDRSWNILLQLKEHGTAEAFSCVELEKVYSEVEKILQWKRCFEDIIKPSTGNGNAPISTLLEIEKTLDRSFGVFKKSKNSEAGTLCICCCSDINDQELLTCSICKDCFHLHCTKLPLGDASDTTLFICLYCNFVENPKLPLKGSGLLRIGWKLPELNRLAALLSDADGLCLWIEERRILHQIVEKVRACNACLTELLDFALSHLDKDLSAVIEKMSIAYKAIELAGTCDGKGYRKFELALARNSWKIRTQKLLESAEKPTIQQIQRLLKEGLAVSIPPEDYYRQQLSALRDIGLLWTDKAKKVSMDGGALRLDKVFELITEGENLPVNCVKELKLLRDRSMLYCICRRPYDQRAVLACDKCNEWYHFDCMKISSTPKIYICPACILEPGEDMDGLAPVAQQRFTGGKFEEPQTPLRRTELRKKLQKRESVSKKTRLAMDEDRGDVIRNHSGCERLFWSNRKPFRRAARKRSEFQSLSPFLYVQNN</sequence>
<dbReference type="OrthoDB" id="1678912at2759"/>
<dbReference type="PANTHER" id="PTHR10694:SF133">
    <property type="entry name" value="LYSINE-SPECIFIC DEMETHYLASE JMJ17"/>
    <property type="match status" value="1"/>
</dbReference>
<dbReference type="FunFam" id="2.60.120.650:FF:000042">
    <property type="entry name" value="Transcription factor jumonji (JmjC) domain-containing protein"/>
    <property type="match status" value="1"/>
</dbReference>
<dbReference type="InterPro" id="IPR011011">
    <property type="entry name" value="Znf_FYVE_PHD"/>
</dbReference>
<dbReference type="InterPro" id="IPR001965">
    <property type="entry name" value="Znf_PHD"/>
</dbReference>
<dbReference type="InterPro" id="IPR036431">
    <property type="entry name" value="ARID_dom_sf"/>
</dbReference>
<dbReference type="InterPro" id="IPR019786">
    <property type="entry name" value="Zinc_finger_PHD-type_CS"/>
</dbReference>
<evidence type="ECO:0000256" key="7">
    <source>
        <dbReference type="PROSITE-ProRule" id="PRU00146"/>
    </source>
</evidence>
<dbReference type="PROSITE" id="PS51184">
    <property type="entry name" value="JMJC"/>
    <property type="match status" value="1"/>
</dbReference>
<dbReference type="Pfam" id="PF01388">
    <property type="entry name" value="ARID"/>
    <property type="match status" value="1"/>
</dbReference>
<dbReference type="Pfam" id="PF08429">
    <property type="entry name" value="PLU-1"/>
    <property type="match status" value="1"/>
</dbReference>
<dbReference type="GO" id="GO:0032452">
    <property type="term" value="F:histone demethylase activity"/>
    <property type="evidence" value="ECO:0007669"/>
    <property type="project" value="TreeGrafter"/>
</dbReference>
<comment type="caution">
    <text evidence="12">The sequence shown here is derived from an EMBL/GenBank/DDBJ whole genome shotgun (WGS) entry which is preliminary data.</text>
</comment>
<evidence type="ECO:0000256" key="5">
    <source>
        <dbReference type="ARBA" id="ARBA00022833"/>
    </source>
</evidence>
<dbReference type="SUPFAM" id="SSF51197">
    <property type="entry name" value="Clavaminate synthase-like"/>
    <property type="match status" value="1"/>
</dbReference>
<keyword evidence="4 7" id="KW-0863">Zinc-finger</keyword>
<dbReference type="SMART" id="SM00501">
    <property type="entry name" value="BRIGHT"/>
    <property type="match status" value="1"/>
</dbReference>
<protein>
    <submittedName>
        <fullName evidence="12">Lysine-specific demethylase 5A isoform X1</fullName>
    </submittedName>
</protein>
<evidence type="ECO:0000259" key="11">
    <source>
        <dbReference type="PROSITE" id="PS51184"/>
    </source>
</evidence>
<evidence type="ECO:0000259" key="8">
    <source>
        <dbReference type="PROSITE" id="PS50016"/>
    </source>
</evidence>
<evidence type="ECO:0000256" key="3">
    <source>
        <dbReference type="ARBA" id="ARBA00022737"/>
    </source>
</evidence>
<dbReference type="InterPro" id="IPR003349">
    <property type="entry name" value="JmjN"/>
</dbReference>
<evidence type="ECO:0000256" key="2">
    <source>
        <dbReference type="ARBA" id="ARBA00022723"/>
    </source>
</evidence>
<name>A0A8S0TD29_OLEEU</name>
<dbReference type="CDD" id="cd15543">
    <property type="entry name" value="PHD_RSF1"/>
    <property type="match status" value="1"/>
</dbReference>
<evidence type="ECO:0000256" key="6">
    <source>
        <dbReference type="ARBA" id="ARBA00023242"/>
    </source>
</evidence>
<dbReference type="GO" id="GO:0000785">
    <property type="term" value="C:chromatin"/>
    <property type="evidence" value="ECO:0007669"/>
    <property type="project" value="TreeGrafter"/>
</dbReference>
<evidence type="ECO:0000259" key="10">
    <source>
        <dbReference type="PROSITE" id="PS51183"/>
    </source>
</evidence>
<reference evidence="12 13" key="1">
    <citation type="submission" date="2019-12" db="EMBL/GenBank/DDBJ databases">
        <authorList>
            <person name="Alioto T."/>
            <person name="Alioto T."/>
            <person name="Gomez Garrido J."/>
        </authorList>
    </citation>
    <scope>NUCLEOTIDE SEQUENCE [LARGE SCALE GENOMIC DNA]</scope>
</reference>
<feature type="domain" description="ARID" evidence="9">
    <location>
        <begin position="101"/>
        <end position="195"/>
    </location>
</feature>
<feature type="domain" description="JmjN" evidence="10">
    <location>
        <begin position="34"/>
        <end position="75"/>
    </location>
</feature>
<dbReference type="SMART" id="SM00249">
    <property type="entry name" value="PHD"/>
    <property type="match status" value="3"/>
</dbReference>
<dbReference type="PROSITE" id="PS50016">
    <property type="entry name" value="ZF_PHD_2"/>
    <property type="match status" value="1"/>
</dbReference>
<keyword evidence="5" id="KW-0862">Zinc</keyword>
<dbReference type="PROSITE" id="PS01359">
    <property type="entry name" value="ZF_PHD_1"/>
    <property type="match status" value="2"/>
</dbReference>
<dbReference type="PROSITE" id="PS51257">
    <property type="entry name" value="PROKAR_LIPOPROTEIN"/>
    <property type="match status" value="1"/>
</dbReference>
<evidence type="ECO:0000259" key="9">
    <source>
        <dbReference type="PROSITE" id="PS51011"/>
    </source>
</evidence>
<dbReference type="SUPFAM" id="SSF57903">
    <property type="entry name" value="FYVE/PHD zinc finger"/>
    <property type="match status" value="3"/>
</dbReference>
<dbReference type="SMART" id="SM00545">
    <property type="entry name" value="JmjN"/>
    <property type="match status" value="1"/>
</dbReference>
<organism evidence="12 13">
    <name type="scientific">Olea europaea subsp. europaea</name>
    <dbReference type="NCBI Taxonomy" id="158383"/>
    <lineage>
        <taxon>Eukaryota</taxon>
        <taxon>Viridiplantae</taxon>
        <taxon>Streptophyta</taxon>
        <taxon>Embryophyta</taxon>
        <taxon>Tracheophyta</taxon>
        <taxon>Spermatophyta</taxon>
        <taxon>Magnoliopsida</taxon>
        <taxon>eudicotyledons</taxon>
        <taxon>Gunneridae</taxon>
        <taxon>Pentapetalae</taxon>
        <taxon>asterids</taxon>
        <taxon>lamiids</taxon>
        <taxon>Lamiales</taxon>
        <taxon>Oleaceae</taxon>
        <taxon>Oleeae</taxon>
        <taxon>Olea</taxon>
    </lineage>
</organism>
<dbReference type="SMART" id="SM00558">
    <property type="entry name" value="JmjC"/>
    <property type="match status" value="1"/>
</dbReference>
<dbReference type="Gene3D" id="3.30.40.10">
    <property type="entry name" value="Zinc/RING finger domain, C3HC4 (zinc finger)"/>
    <property type="match status" value="3"/>
</dbReference>
<dbReference type="SUPFAM" id="SSF46774">
    <property type="entry name" value="ARID-like"/>
    <property type="match status" value="1"/>
</dbReference>
<dbReference type="GO" id="GO:0003677">
    <property type="term" value="F:DNA binding"/>
    <property type="evidence" value="ECO:0007669"/>
    <property type="project" value="InterPro"/>
</dbReference>
<dbReference type="PROSITE" id="PS51183">
    <property type="entry name" value="JMJN"/>
    <property type="match status" value="1"/>
</dbReference>
<dbReference type="GO" id="GO:0010468">
    <property type="term" value="P:regulation of gene expression"/>
    <property type="evidence" value="ECO:0007669"/>
    <property type="project" value="TreeGrafter"/>
</dbReference>
<dbReference type="InterPro" id="IPR019787">
    <property type="entry name" value="Znf_PHD-finger"/>
</dbReference>
<evidence type="ECO:0000256" key="4">
    <source>
        <dbReference type="ARBA" id="ARBA00022771"/>
    </source>
</evidence>
<evidence type="ECO:0000313" key="13">
    <source>
        <dbReference type="Proteomes" id="UP000594638"/>
    </source>
</evidence>
<evidence type="ECO:0000256" key="1">
    <source>
        <dbReference type="ARBA" id="ARBA00004123"/>
    </source>
</evidence>
<dbReference type="InterPro" id="IPR013083">
    <property type="entry name" value="Znf_RING/FYVE/PHD"/>
</dbReference>